<feature type="domain" description="O-GlcNAc transferase C-terminal" evidence="9">
    <location>
        <begin position="593"/>
        <end position="769"/>
    </location>
</feature>
<keyword evidence="4" id="KW-0328">Glycosyltransferase</keyword>
<dbReference type="InterPro" id="IPR029489">
    <property type="entry name" value="OGT/SEC/SPY_C"/>
</dbReference>
<keyword evidence="6" id="KW-0677">Repeat</keyword>
<evidence type="ECO:0000256" key="2">
    <source>
        <dbReference type="ARBA" id="ARBA00005386"/>
    </source>
</evidence>
<dbReference type="Gene3D" id="3.40.50.11380">
    <property type="match status" value="1"/>
</dbReference>
<evidence type="ECO:0000256" key="1">
    <source>
        <dbReference type="ARBA" id="ARBA00004922"/>
    </source>
</evidence>
<protein>
    <recommendedName>
        <fullName evidence="3">protein O-GlcNAc transferase</fullName>
        <ecNumber evidence="3">2.4.1.255</ecNumber>
    </recommendedName>
</protein>
<dbReference type="Proteomes" id="UP000199729">
    <property type="component" value="Chromosome"/>
</dbReference>
<evidence type="ECO:0000256" key="7">
    <source>
        <dbReference type="ARBA" id="ARBA00022803"/>
    </source>
</evidence>
<dbReference type="EC" id="2.4.1.255" evidence="3"/>
<dbReference type="OrthoDB" id="101857at2"/>
<proteinExistence type="inferred from homology"/>
<feature type="repeat" description="TPR" evidence="8">
    <location>
        <begin position="9"/>
        <end position="42"/>
    </location>
</feature>
<dbReference type="Pfam" id="PF13844">
    <property type="entry name" value="Glyco_transf_41"/>
    <property type="match status" value="2"/>
</dbReference>
<gene>
    <name evidence="10" type="ORF">VITFI_CDS0204</name>
</gene>
<dbReference type="Pfam" id="PF13176">
    <property type="entry name" value="TPR_7"/>
    <property type="match status" value="1"/>
</dbReference>
<reference evidence="10 11" key="1">
    <citation type="submission" date="2017-07" db="EMBL/GenBank/DDBJ databases">
        <title>Complete Genome Sequence of the cosmetic ferment Vitreoscilla filiformis (ATCC15551).</title>
        <authorList>
            <person name="Contreras S."/>
            <person name="Sagory-Zalkind P."/>
            <person name="Blanquart H."/>
            <person name="Iltis A."/>
            <person name="Morand S.C."/>
        </authorList>
    </citation>
    <scope>NUCLEOTIDE SEQUENCE [LARGE SCALE GENOMIC DNA]</scope>
    <source>
        <strain evidence="10 11">ATCC 15551</strain>
    </source>
</reference>
<evidence type="ECO:0000256" key="6">
    <source>
        <dbReference type="ARBA" id="ARBA00022737"/>
    </source>
</evidence>
<feature type="repeat" description="TPR" evidence="8">
    <location>
        <begin position="43"/>
        <end position="76"/>
    </location>
</feature>
<evidence type="ECO:0000256" key="4">
    <source>
        <dbReference type="ARBA" id="ARBA00022676"/>
    </source>
</evidence>
<organism evidence="10 11">
    <name type="scientific">Vitreoscilla filiformis</name>
    <dbReference type="NCBI Taxonomy" id="63"/>
    <lineage>
        <taxon>Bacteria</taxon>
        <taxon>Pseudomonadati</taxon>
        <taxon>Pseudomonadota</taxon>
        <taxon>Betaproteobacteria</taxon>
        <taxon>Neisseriales</taxon>
        <taxon>Neisseriaceae</taxon>
        <taxon>Vitreoscilla</taxon>
    </lineage>
</organism>
<dbReference type="PROSITE" id="PS50005">
    <property type="entry name" value="TPR"/>
    <property type="match status" value="2"/>
</dbReference>
<dbReference type="RefSeq" id="WP_089415413.1">
    <property type="nucleotide sequence ID" value="NZ_CP022423.1"/>
</dbReference>
<dbReference type="KEGG" id="vff:VITFI_CDS0204"/>
<dbReference type="InterPro" id="IPR051939">
    <property type="entry name" value="Glycosyltr_41/O-GlcNAc_trsf"/>
</dbReference>
<dbReference type="SMART" id="SM00028">
    <property type="entry name" value="TPR"/>
    <property type="match status" value="7"/>
</dbReference>
<keyword evidence="11" id="KW-1185">Reference proteome</keyword>
<dbReference type="Gene3D" id="3.40.50.2000">
    <property type="entry name" value="Glycogen Phosphorylase B"/>
    <property type="match status" value="1"/>
</dbReference>
<dbReference type="GO" id="GO:0097363">
    <property type="term" value="F:protein O-acetylglucosaminyltransferase activity"/>
    <property type="evidence" value="ECO:0007669"/>
    <property type="project" value="UniProtKB-EC"/>
</dbReference>
<dbReference type="PANTHER" id="PTHR44835">
    <property type="entry name" value="UDP-N-ACETYLGLUCOSAMINE--PEPTIDE N-ACETYLGLUCOSAMINYLTRANSFERASE SPINDLY-RELATED"/>
    <property type="match status" value="1"/>
</dbReference>
<evidence type="ECO:0000313" key="11">
    <source>
        <dbReference type="Proteomes" id="UP000199729"/>
    </source>
</evidence>
<feature type="domain" description="O-GlcNAc transferase C-terminal" evidence="9">
    <location>
        <begin position="418"/>
        <end position="572"/>
    </location>
</feature>
<dbReference type="SUPFAM" id="SSF48452">
    <property type="entry name" value="TPR-like"/>
    <property type="match status" value="1"/>
</dbReference>
<dbReference type="PANTHER" id="PTHR44835:SF1">
    <property type="entry name" value="PROTEIN O-GLCNAC TRANSFERASE"/>
    <property type="match status" value="1"/>
</dbReference>
<dbReference type="Pfam" id="PF13432">
    <property type="entry name" value="TPR_16"/>
    <property type="match status" value="3"/>
</dbReference>
<comment type="pathway">
    <text evidence="1">Protein modification; protein glycosylation.</text>
</comment>
<dbReference type="SUPFAM" id="SSF53756">
    <property type="entry name" value="UDP-Glycosyltransferase/glycogen phosphorylase"/>
    <property type="match status" value="1"/>
</dbReference>
<evidence type="ECO:0000259" key="9">
    <source>
        <dbReference type="Pfam" id="PF13844"/>
    </source>
</evidence>
<dbReference type="Gene3D" id="1.25.40.10">
    <property type="entry name" value="Tetratricopeptide repeat domain"/>
    <property type="match status" value="3"/>
</dbReference>
<dbReference type="InterPro" id="IPR011990">
    <property type="entry name" value="TPR-like_helical_dom_sf"/>
</dbReference>
<comment type="similarity">
    <text evidence="2">Belongs to the glycosyltransferase 41 family. O-GlcNAc transferase subfamily.</text>
</comment>
<keyword evidence="5" id="KW-0808">Transferase</keyword>
<evidence type="ECO:0000313" key="10">
    <source>
        <dbReference type="EMBL" id="ASM75983.1"/>
    </source>
</evidence>
<sequence>MNPTAAPDATAWLHQGATLRQQGHTEQALSCYEQALSLPDAPPAAWFNAGNALFDLGRWAAARQRFESCLALPPPLPAELSEAAHLQAARCAVKQGELGAARVHFAAVLRLNPQQFSAWLEAGHVCRTQGATEQMIGAYQHATAAAPQRWEGHLALARGLEDLARWDEAAASYHRALLCTDTAADGPRLRLRQHHQMARWRLERGDAARALEALRAALACLPPPRPDDAAPALGLNEWAELHIDLGEILIRLGLTDEAHRALEQASQATAETTLSRLAELAFRSNLWQEAQAVLRRNVTLHPDSATAHWNLAHALAESWQMEDALAELARAEALAPMPGARSMRASIAGRMGDAATALQLYRELAAEEGPRSKMVSSAAMSTLYCDHLHPAEVAALHRTWFAPLGEGARSPAAFANPRQPERRLRLGLVTADFHHQHPVNIFMQPVLRRLDRQQFECVVYFVGVSYDEQTHLAKQRVDRWVECTTWSDALLAQRIEADGIDVLLDLAGHTSHQRMALFARRAAPVQATFLGYPGSTGVPNMDWIVADAVVAPPEHAPLYSERIARLPHAVFCFAPEADYPFPTLPDAHATRPLTFGSFNNVPKLTPHTLGLWAQVLHAVPGSRLLLKAPSFKDPGAVRRFSEAFQRLGIAPQRLLFRGPTGLADMMAEYADVDIALDPTPYNGGTTTLQALWMGTPVLTRCGHTFVSRMGASFMQAAGLPDWVAHSDADYVAIAQRMAADRPGLLALRRGLRQRLLARPAWDIDRYTADFGALLRHIWGAACT</sequence>
<name>A0A221KAW5_VITFI</name>
<accession>A0A221KAW5</accession>
<dbReference type="AlphaFoldDB" id="A0A221KAW5"/>
<evidence type="ECO:0000256" key="8">
    <source>
        <dbReference type="PROSITE-ProRule" id="PRU00339"/>
    </source>
</evidence>
<dbReference type="InterPro" id="IPR019734">
    <property type="entry name" value="TPR_rpt"/>
</dbReference>
<dbReference type="EMBL" id="CP022423">
    <property type="protein sequence ID" value="ASM75983.1"/>
    <property type="molecule type" value="Genomic_DNA"/>
</dbReference>
<evidence type="ECO:0000256" key="3">
    <source>
        <dbReference type="ARBA" id="ARBA00011970"/>
    </source>
</evidence>
<keyword evidence="7 8" id="KW-0802">TPR repeat</keyword>
<evidence type="ECO:0000256" key="5">
    <source>
        <dbReference type="ARBA" id="ARBA00022679"/>
    </source>
</evidence>